<feature type="transmembrane region" description="Helical" evidence="6">
    <location>
        <begin position="363"/>
        <end position="382"/>
    </location>
</feature>
<keyword evidence="2" id="KW-0813">Transport</keyword>
<evidence type="ECO:0000256" key="6">
    <source>
        <dbReference type="SAM" id="Phobius"/>
    </source>
</evidence>
<evidence type="ECO:0000256" key="5">
    <source>
        <dbReference type="ARBA" id="ARBA00023136"/>
    </source>
</evidence>
<feature type="transmembrane region" description="Helical" evidence="6">
    <location>
        <begin position="456"/>
        <end position="475"/>
    </location>
</feature>
<dbReference type="RefSeq" id="XP_030842212.1">
    <property type="nucleotide sequence ID" value="XM_030986352.1"/>
</dbReference>
<evidence type="ECO:0000256" key="2">
    <source>
        <dbReference type="ARBA" id="ARBA00022448"/>
    </source>
</evidence>
<dbReference type="SUPFAM" id="SSF103473">
    <property type="entry name" value="MFS general substrate transporter"/>
    <property type="match status" value="1"/>
</dbReference>
<dbReference type="PANTHER" id="PTHR23506:SF23">
    <property type="entry name" value="GH10249P"/>
    <property type="match status" value="1"/>
</dbReference>
<organism evidence="8 9">
    <name type="scientific">Strongylocentrotus purpuratus</name>
    <name type="common">Purple sea urchin</name>
    <dbReference type="NCBI Taxonomy" id="7668"/>
    <lineage>
        <taxon>Eukaryota</taxon>
        <taxon>Metazoa</taxon>
        <taxon>Echinodermata</taxon>
        <taxon>Eleutherozoa</taxon>
        <taxon>Echinozoa</taxon>
        <taxon>Echinoidea</taxon>
        <taxon>Euechinoidea</taxon>
        <taxon>Echinacea</taxon>
        <taxon>Camarodonta</taxon>
        <taxon>Echinidea</taxon>
        <taxon>Strongylocentrotidae</taxon>
        <taxon>Strongylocentrotus</taxon>
    </lineage>
</organism>
<dbReference type="Pfam" id="PF07690">
    <property type="entry name" value="MFS_1"/>
    <property type="match status" value="1"/>
</dbReference>
<dbReference type="Gene3D" id="1.20.1250.20">
    <property type="entry name" value="MFS general substrate transporter like domains"/>
    <property type="match status" value="2"/>
</dbReference>
<evidence type="ECO:0000259" key="7">
    <source>
        <dbReference type="PROSITE" id="PS50850"/>
    </source>
</evidence>
<accession>A0A7M7NX23</accession>
<proteinExistence type="predicted"/>
<evidence type="ECO:0000256" key="3">
    <source>
        <dbReference type="ARBA" id="ARBA00022692"/>
    </source>
</evidence>
<dbReference type="EnsemblMetazoa" id="XM_030986352">
    <property type="protein sequence ID" value="XP_030842212"/>
    <property type="gene ID" value="LOC580049"/>
</dbReference>
<evidence type="ECO:0000313" key="8">
    <source>
        <dbReference type="EnsemblMetazoa" id="XP_030842212"/>
    </source>
</evidence>
<sequence>MSVSLYIEKVKTGFGSRWQSFSLTECIRDLRASRKLVLFIVFVALLLDNMLTTVIVPIIPDYIFHQENPGLERHPNHSIPINCSLITTPVPREISGANTTSAPVVCLNSSMYAANTTAASEEKQYNEILRHESVRIGLLFASKSIVQLITNPLIGPLTNRIGYSLPMFTGFLIMFASTLVFAFGESFALLLVARMIQGVGSSCSSVAGMGMLAQRFPNDAERGAAMGFALAGLALGVLIGPPFGGVMYEFVGKTSPFLILAILALFDGLLQLLLLNPVWTKEDNMEGTPILKLLKDPYVLIAAGCITFGNMGIALLEPSLPLYMLDKMEAEKWQLGAIFLPASVSYLISTNIFGVLGHRIGRWLVSMIGMIIGGIAMMLIPLSQNVPHLIGPNFFVGFGVGMVDASMMPIMGHLVDIRHVSVYGSVYAIADVAFCLGFAVGPSVSGSIVESIGFPWLVRIVAIIDFMYAPLLLFLRDPPGKEENENVVYSSETI</sequence>
<dbReference type="GO" id="GO:0022857">
    <property type="term" value="F:transmembrane transporter activity"/>
    <property type="evidence" value="ECO:0007669"/>
    <property type="project" value="InterPro"/>
</dbReference>
<name>A0A7M7NX23_STRPU</name>
<reference evidence="9" key="1">
    <citation type="submission" date="2015-02" db="EMBL/GenBank/DDBJ databases">
        <title>Genome sequencing for Strongylocentrotus purpuratus.</title>
        <authorList>
            <person name="Murali S."/>
            <person name="Liu Y."/>
            <person name="Vee V."/>
            <person name="English A."/>
            <person name="Wang M."/>
            <person name="Skinner E."/>
            <person name="Han Y."/>
            <person name="Muzny D.M."/>
            <person name="Worley K.C."/>
            <person name="Gibbs R.A."/>
        </authorList>
    </citation>
    <scope>NUCLEOTIDE SEQUENCE</scope>
</reference>
<dbReference type="CDD" id="cd17384">
    <property type="entry name" value="MFS_SLC18A1_2_VAT1_2"/>
    <property type="match status" value="1"/>
</dbReference>
<dbReference type="GeneID" id="580049"/>
<evidence type="ECO:0000256" key="4">
    <source>
        <dbReference type="ARBA" id="ARBA00022989"/>
    </source>
</evidence>
<evidence type="ECO:0000313" key="9">
    <source>
        <dbReference type="Proteomes" id="UP000007110"/>
    </source>
</evidence>
<keyword evidence="3 6" id="KW-0812">Transmembrane</keyword>
<feature type="transmembrane region" description="Helical" evidence="6">
    <location>
        <begin position="394"/>
        <end position="415"/>
    </location>
</feature>
<dbReference type="PANTHER" id="PTHR23506">
    <property type="entry name" value="GH10249P"/>
    <property type="match status" value="1"/>
</dbReference>
<feature type="transmembrane region" description="Helical" evidence="6">
    <location>
        <begin position="336"/>
        <end position="356"/>
    </location>
</feature>
<reference evidence="8" key="2">
    <citation type="submission" date="2021-01" db="UniProtKB">
        <authorList>
            <consortium name="EnsemblMetazoa"/>
        </authorList>
    </citation>
    <scope>IDENTIFICATION</scope>
</reference>
<dbReference type="InterPro" id="IPR036259">
    <property type="entry name" value="MFS_trans_sf"/>
</dbReference>
<feature type="domain" description="Major facilitator superfamily (MFS) profile" evidence="7">
    <location>
        <begin position="37"/>
        <end position="480"/>
    </location>
</feature>
<evidence type="ECO:0000256" key="1">
    <source>
        <dbReference type="ARBA" id="ARBA00004141"/>
    </source>
</evidence>
<feature type="transmembrane region" description="Helical" evidence="6">
    <location>
        <begin position="224"/>
        <end position="244"/>
    </location>
</feature>
<dbReference type="PROSITE" id="PS50850">
    <property type="entry name" value="MFS"/>
    <property type="match status" value="1"/>
</dbReference>
<protein>
    <recommendedName>
        <fullName evidence="7">Major facilitator superfamily (MFS) profile domain-containing protein</fullName>
    </recommendedName>
</protein>
<keyword evidence="5 6" id="KW-0472">Membrane</keyword>
<dbReference type="AlphaFoldDB" id="A0A7M7NX23"/>
<dbReference type="InterPro" id="IPR020846">
    <property type="entry name" value="MFS_dom"/>
</dbReference>
<dbReference type="InterPro" id="IPR050930">
    <property type="entry name" value="MFS_Vesicular_Transporter"/>
</dbReference>
<feature type="transmembrane region" description="Helical" evidence="6">
    <location>
        <begin position="422"/>
        <end position="444"/>
    </location>
</feature>
<keyword evidence="4 6" id="KW-1133">Transmembrane helix</keyword>
<feature type="transmembrane region" description="Helical" evidence="6">
    <location>
        <begin position="161"/>
        <end position="183"/>
    </location>
</feature>
<dbReference type="FunFam" id="1.20.1250.20:FF:000145">
    <property type="entry name" value="Chromaffin granule amine transporter"/>
    <property type="match status" value="1"/>
</dbReference>
<keyword evidence="9" id="KW-1185">Reference proteome</keyword>
<dbReference type="GO" id="GO:0016020">
    <property type="term" value="C:membrane"/>
    <property type="evidence" value="ECO:0007669"/>
    <property type="project" value="UniProtKB-SubCell"/>
</dbReference>
<comment type="subcellular location">
    <subcellularLocation>
        <location evidence="1">Membrane</location>
        <topology evidence="1">Multi-pass membrane protein</topology>
    </subcellularLocation>
</comment>
<feature type="transmembrane region" description="Helical" evidence="6">
    <location>
        <begin position="297"/>
        <end position="316"/>
    </location>
</feature>
<dbReference type="Proteomes" id="UP000007110">
    <property type="component" value="Unassembled WGS sequence"/>
</dbReference>
<dbReference type="InterPro" id="IPR011701">
    <property type="entry name" value="MFS"/>
</dbReference>
<feature type="transmembrane region" description="Helical" evidence="6">
    <location>
        <begin position="36"/>
        <end position="59"/>
    </location>
</feature>
<feature type="transmembrane region" description="Helical" evidence="6">
    <location>
        <begin position="256"/>
        <end position="276"/>
    </location>
</feature>